<feature type="transmembrane region" description="Helical" evidence="4">
    <location>
        <begin position="61"/>
        <end position="81"/>
    </location>
</feature>
<protein>
    <recommendedName>
        <fullName evidence="5">HTH araC/xylS-type domain-containing protein</fullName>
    </recommendedName>
</protein>
<accession>A0ABN6LCX4</accession>
<evidence type="ECO:0000256" key="2">
    <source>
        <dbReference type="ARBA" id="ARBA00023125"/>
    </source>
</evidence>
<evidence type="ECO:0000256" key="1">
    <source>
        <dbReference type="ARBA" id="ARBA00023015"/>
    </source>
</evidence>
<keyword evidence="7" id="KW-1185">Reference proteome</keyword>
<keyword evidence="6" id="KW-0614">Plasmid</keyword>
<evidence type="ECO:0000256" key="3">
    <source>
        <dbReference type="ARBA" id="ARBA00023163"/>
    </source>
</evidence>
<feature type="transmembrane region" description="Helical" evidence="4">
    <location>
        <begin position="124"/>
        <end position="143"/>
    </location>
</feature>
<reference evidence="6 7" key="1">
    <citation type="submission" date="2021-12" db="EMBL/GenBank/DDBJ databases">
        <title>Genome sequencing of bacteria with rrn-lacking chromosome and rrn-plasmid.</title>
        <authorList>
            <person name="Anda M."/>
            <person name="Iwasaki W."/>
        </authorList>
    </citation>
    <scope>NUCLEOTIDE SEQUENCE [LARGE SCALE GENOMIC DNA]</scope>
    <source>
        <strain evidence="6 7">NBRC 101262</strain>
        <plasmid evidence="6 7">pPP1</plasmid>
    </source>
</reference>
<feature type="transmembrane region" description="Helical" evidence="4">
    <location>
        <begin position="209"/>
        <end position="227"/>
    </location>
</feature>
<evidence type="ECO:0000313" key="7">
    <source>
        <dbReference type="Proteomes" id="UP001354989"/>
    </source>
</evidence>
<dbReference type="RefSeq" id="WP_332921202.1">
    <property type="nucleotide sequence ID" value="NZ_AP025293.1"/>
</dbReference>
<dbReference type="SUPFAM" id="SSF46689">
    <property type="entry name" value="Homeodomain-like"/>
    <property type="match status" value="1"/>
</dbReference>
<feature type="transmembrane region" description="Helical" evidence="4">
    <location>
        <begin position="31"/>
        <end position="49"/>
    </location>
</feature>
<dbReference type="InterPro" id="IPR018060">
    <property type="entry name" value="HTH_AraC"/>
</dbReference>
<dbReference type="Gene3D" id="1.10.10.60">
    <property type="entry name" value="Homeodomain-like"/>
    <property type="match status" value="1"/>
</dbReference>
<keyword evidence="3" id="KW-0804">Transcription</keyword>
<evidence type="ECO:0000256" key="4">
    <source>
        <dbReference type="SAM" id="Phobius"/>
    </source>
</evidence>
<keyword evidence="4" id="KW-1133">Transmembrane helix</keyword>
<keyword evidence="2" id="KW-0238">DNA-binding</keyword>
<dbReference type="InterPro" id="IPR009057">
    <property type="entry name" value="Homeodomain-like_sf"/>
</dbReference>
<keyword evidence="4" id="KW-0472">Membrane</keyword>
<name>A0ABN6LCX4_9BACT</name>
<organism evidence="6 7">
    <name type="scientific">Persicobacter psychrovividus</name>
    <dbReference type="NCBI Taxonomy" id="387638"/>
    <lineage>
        <taxon>Bacteria</taxon>
        <taxon>Pseudomonadati</taxon>
        <taxon>Bacteroidota</taxon>
        <taxon>Cytophagia</taxon>
        <taxon>Cytophagales</taxon>
        <taxon>Persicobacteraceae</taxon>
        <taxon>Persicobacter</taxon>
    </lineage>
</organism>
<dbReference type="PANTHER" id="PTHR43280">
    <property type="entry name" value="ARAC-FAMILY TRANSCRIPTIONAL REGULATOR"/>
    <property type="match status" value="1"/>
</dbReference>
<geneLocation type="plasmid" evidence="6 7">
    <name>pPP1</name>
</geneLocation>
<dbReference type="SMART" id="SM00342">
    <property type="entry name" value="HTH_ARAC"/>
    <property type="match status" value="1"/>
</dbReference>
<gene>
    <name evidence="6" type="ORF">PEPS_30810</name>
</gene>
<feature type="domain" description="HTH araC/xylS-type" evidence="5">
    <location>
        <begin position="251"/>
        <end position="359"/>
    </location>
</feature>
<evidence type="ECO:0000259" key="5">
    <source>
        <dbReference type="PROSITE" id="PS01124"/>
    </source>
</evidence>
<keyword evidence="4" id="KW-0812">Transmembrane</keyword>
<dbReference type="EMBL" id="AP025293">
    <property type="protein sequence ID" value="BDD00801.1"/>
    <property type="molecule type" value="Genomic_DNA"/>
</dbReference>
<dbReference type="PANTHER" id="PTHR43280:SF29">
    <property type="entry name" value="ARAC-FAMILY TRANSCRIPTIONAL REGULATOR"/>
    <property type="match status" value="1"/>
</dbReference>
<feature type="transmembrane region" description="Helical" evidence="4">
    <location>
        <begin position="93"/>
        <end position="112"/>
    </location>
</feature>
<sequence length="366" mass="42402">MTVTIFLWAFLQSLLLGFAILFVKRSSVSKYLSAIFLAMAVNIFAQYQFRYTNVKFDFPELLIVADIFDFLLPALVMLYLDKIFEANNGRKRWWYFAPAATVVLAGIVFILSHQPYFFETFINSYFHLSLLAGIVLWRIFTFIKIRNQYQEQYTNTDAKQRDELKWPKVLVGYIGLLLYVSVVQFIFHAFIDGHLGAVVTETLRQLAEVNYVICLSSIIFVTIYFALKYPKLFSVKLVQKKTDKSEDRLMQHYLEKMEVLIAEKKVYLESDFNEKLLAELLGTQAYVVSKLVNEYIGKSFSEYINEKRVAEAKHILAADTHKQLTNFAVAVDSGFRSESVFYVNFKKITGMTPRQYRKSLQASAVA</sequence>
<feature type="transmembrane region" description="Helical" evidence="4">
    <location>
        <begin position="6"/>
        <end position="24"/>
    </location>
</feature>
<dbReference type="PROSITE" id="PS01124">
    <property type="entry name" value="HTH_ARAC_FAMILY_2"/>
    <property type="match status" value="1"/>
</dbReference>
<evidence type="ECO:0000313" key="6">
    <source>
        <dbReference type="EMBL" id="BDD00801.1"/>
    </source>
</evidence>
<feature type="transmembrane region" description="Helical" evidence="4">
    <location>
        <begin position="169"/>
        <end position="189"/>
    </location>
</feature>
<proteinExistence type="predicted"/>
<keyword evidence="1" id="KW-0805">Transcription regulation</keyword>
<dbReference type="Proteomes" id="UP001354989">
    <property type="component" value="Plasmid pPP1"/>
</dbReference>
<dbReference type="Pfam" id="PF12833">
    <property type="entry name" value="HTH_18"/>
    <property type="match status" value="1"/>
</dbReference>